<dbReference type="InterPro" id="IPR027417">
    <property type="entry name" value="P-loop_NTPase"/>
</dbReference>
<feature type="binding site" evidence="4">
    <location>
        <position position="254"/>
    </location>
    <ligand>
        <name>3'-phosphoadenylyl sulfate</name>
        <dbReference type="ChEBI" id="CHEBI:58339"/>
    </ligand>
</feature>
<keyword evidence="5" id="KW-1015">Disulfide bond</keyword>
<evidence type="ECO:0000313" key="8">
    <source>
        <dbReference type="Proteomes" id="UP001201812"/>
    </source>
</evidence>
<evidence type="ECO:0000313" key="7">
    <source>
        <dbReference type="EMBL" id="KAI1719993.1"/>
    </source>
</evidence>
<dbReference type="Proteomes" id="UP001201812">
    <property type="component" value="Unassembled WGS sequence"/>
</dbReference>
<evidence type="ECO:0000256" key="2">
    <source>
        <dbReference type="ARBA" id="ARBA00023180"/>
    </source>
</evidence>
<feature type="binding site" evidence="4">
    <location>
        <begin position="61"/>
        <end position="65"/>
    </location>
    <ligand>
        <name>3'-phosphoadenylyl sulfate</name>
        <dbReference type="ChEBI" id="CHEBI:58339"/>
    </ligand>
</feature>
<protein>
    <submittedName>
        <fullName evidence="7">Sulfotransferase domain-containing protein</fullName>
    </submittedName>
</protein>
<evidence type="ECO:0000256" key="1">
    <source>
        <dbReference type="ARBA" id="ARBA00022679"/>
    </source>
</evidence>
<dbReference type="InterPro" id="IPR037359">
    <property type="entry name" value="NST/OST"/>
</dbReference>
<evidence type="ECO:0000256" key="4">
    <source>
        <dbReference type="PIRSR" id="PIRSR637359-2"/>
    </source>
</evidence>
<accession>A0AAD4N8U1</accession>
<evidence type="ECO:0000256" key="5">
    <source>
        <dbReference type="PIRSR" id="PIRSR637359-3"/>
    </source>
</evidence>
<comment type="caution">
    <text evidence="7">The sequence shown here is derived from an EMBL/GenBank/DDBJ whole genome shotgun (WGS) entry which is preliminary data.</text>
</comment>
<feature type="domain" description="Sulfotransferase" evidence="6">
    <location>
        <begin position="51"/>
        <end position="281"/>
    </location>
</feature>
<feature type="binding site" evidence="4">
    <location>
        <position position="144"/>
    </location>
    <ligand>
        <name>3'-phosphoadenylyl sulfate</name>
        <dbReference type="ChEBI" id="CHEBI:58339"/>
    </ligand>
</feature>
<feature type="active site" description="For sulfotransferase activity" evidence="3">
    <location>
        <position position="61"/>
    </location>
</feature>
<dbReference type="EMBL" id="JAKKPZ010000006">
    <property type="protein sequence ID" value="KAI1719993.1"/>
    <property type="molecule type" value="Genomic_DNA"/>
</dbReference>
<evidence type="ECO:0000256" key="3">
    <source>
        <dbReference type="PIRSR" id="PIRSR637359-1"/>
    </source>
</evidence>
<gene>
    <name evidence="7" type="ORF">DdX_05360</name>
</gene>
<keyword evidence="8" id="KW-1185">Reference proteome</keyword>
<dbReference type="PANTHER" id="PTHR10605:SF65">
    <property type="entry name" value="GH20068P"/>
    <property type="match status" value="1"/>
</dbReference>
<dbReference type="SUPFAM" id="SSF52540">
    <property type="entry name" value="P-loop containing nucleoside triphosphate hydrolases"/>
    <property type="match status" value="1"/>
</dbReference>
<feature type="binding site" evidence="4">
    <location>
        <position position="152"/>
    </location>
    <ligand>
        <name>3'-phosphoadenylyl sulfate</name>
        <dbReference type="ChEBI" id="CHEBI:58339"/>
    </ligand>
</feature>
<keyword evidence="1" id="KW-0808">Transferase</keyword>
<proteinExistence type="predicted"/>
<sequence>MIHLKSIPFATNKNVISSDPGAATLSETQANGLINERQVTDAKLSATRQRPPDCLIIGVRKGGTRALLDSLALHPQIAVARKEVHFFDRNENFNRGKSWYKSQMPDSRPDQVVVEKTPAYFTNSQVPRRVLDFDPTLKIIIIVRDPLLRLISDFTQVYYTKMENNKTQIALEEAIFRPNSTELKTSYKPVRNSLYSIHMRRWLEYFPLESFMIVDGDRFIQNPIGQLRLVEKFLGLPASIQQDQLVFNRGKGFYCFRNQRQRKPRCLGKSKGRKQIAVNATVRKYLRQKLLPYTQEFFAQIRTNFSSWLSLD</sequence>
<dbReference type="GO" id="GO:0008467">
    <property type="term" value="F:[heparan sulfate]-glucosamine 3-sulfotransferase activity"/>
    <property type="evidence" value="ECO:0007669"/>
    <property type="project" value="TreeGrafter"/>
</dbReference>
<dbReference type="PANTHER" id="PTHR10605">
    <property type="entry name" value="HEPARAN SULFATE SULFOTRANSFERASE"/>
    <property type="match status" value="1"/>
</dbReference>
<dbReference type="Pfam" id="PF00685">
    <property type="entry name" value="Sulfotransfer_1"/>
    <property type="match status" value="1"/>
</dbReference>
<name>A0AAD4N8U1_9BILA</name>
<evidence type="ECO:0000259" key="6">
    <source>
        <dbReference type="Pfam" id="PF00685"/>
    </source>
</evidence>
<dbReference type="InterPro" id="IPR000863">
    <property type="entry name" value="Sulfotransferase_dom"/>
</dbReference>
<feature type="disulfide bond" evidence="5">
    <location>
        <begin position="255"/>
        <end position="266"/>
    </location>
</feature>
<dbReference type="Gene3D" id="3.40.50.300">
    <property type="entry name" value="P-loop containing nucleotide triphosphate hydrolases"/>
    <property type="match status" value="1"/>
</dbReference>
<reference evidence="7" key="1">
    <citation type="submission" date="2022-01" db="EMBL/GenBank/DDBJ databases">
        <title>Genome Sequence Resource for Two Populations of Ditylenchus destructor, the Migratory Endoparasitic Phytonematode.</title>
        <authorList>
            <person name="Zhang H."/>
            <person name="Lin R."/>
            <person name="Xie B."/>
        </authorList>
    </citation>
    <scope>NUCLEOTIDE SEQUENCE</scope>
    <source>
        <strain evidence="7">BazhouSP</strain>
    </source>
</reference>
<organism evidence="7 8">
    <name type="scientific">Ditylenchus destructor</name>
    <dbReference type="NCBI Taxonomy" id="166010"/>
    <lineage>
        <taxon>Eukaryota</taxon>
        <taxon>Metazoa</taxon>
        <taxon>Ecdysozoa</taxon>
        <taxon>Nematoda</taxon>
        <taxon>Chromadorea</taxon>
        <taxon>Rhabditida</taxon>
        <taxon>Tylenchina</taxon>
        <taxon>Tylenchomorpha</taxon>
        <taxon>Sphaerularioidea</taxon>
        <taxon>Anguinidae</taxon>
        <taxon>Anguininae</taxon>
        <taxon>Ditylenchus</taxon>
    </lineage>
</organism>
<keyword evidence="2" id="KW-0325">Glycoprotein</keyword>
<dbReference type="AlphaFoldDB" id="A0AAD4N8U1"/>